<dbReference type="Proteomes" id="UP001163828">
    <property type="component" value="Unassembled WGS sequence"/>
</dbReference>
<gene>
    <name evidence="1" type="ORF">F5050DRAFT_1811349</name>
</gene>
<name>A0ABQ8Q257_9AGAR</name>
<organism evidence="1 2">
    <name type="scientific">Lentinula boryana</name>
    <dbReference type="NCBI Taxonomy" id="40481"/>
    <lineage>
        <taxon>Eukaryota</taxon>
        <taxon>Fungi</taxon>
        <taxon>Dikarya</taxon>
        <taxon>Basidiomycota</taxon>
        <taxon>Agaricomycotina</taxon>
        <taxon>Agaricomycetes</taxon>
        <taxon>Agaricomycetidae</taxon>
        <taxon>Agaricales</taxon>
        <taxon>Marasmiineae</taxon>
        <taxon>Omphalotaceae</taxon>
        <taxon>Lentinula</taxon>
    </lineage>
</organism>
<dbReference type="EMBL" id="MU790842">
    <property type="protein sequence ID" value="KAJ3992569.1"/>
    <property type="molecule type" value="Genomic_DNA"/>
</dbReference>
<keyword evidence="2" id="KW-1185">Reference proteome</keyword>
<proteinExistence type="predicted"/>
<sequence length="187" mass="20855">MADTAQAPRPPHNATTTNGYRGIPVAVYIRSATIQPTKVKGGLFLHAVTRKLTASLQLISSGDQPLLVRRDSFLVLDSGRYITNGVRRPDLQCGRLSGQSLHKDLHPTTKTQNGVKRWFLRDVTAGESTAVFKLFPCKHETLLTGRNTFLILDLRLHVANRIRRFDLRCGSPAREGPDEYLHTTVKT</sequence>
<protein>
    <submittedName>
        <fullName evidence="1">Uncharacterized protein</fullName>
    </submittedName>
</protein>
<accession>A0ABQ8Q257</accession>
<comment type="caution">
    <text evidence="1">The sequence shown here is derived from an EMBL/GenBank/DDBJ whole genome shotgun (WGS) entry which is preliminary data.</text>
</comment>
<evidence type="ECO:0000313" key="2">
    <source>
        <dbReference type="Proteomes" id="UP001163828"/>
    </source>
</evidence>
<evidence type="ECO:0000313" key="1">
    <source>
        <dbReference type="EMBL" id="KAJ3992569.1"/>
    </source>
</evidence>
<reference evidence="1" key="1">
    <citation type="submission" date="2022-08" db="EMBL/GenBank/DDBJ databases">
        <authorList>
            <consortium name="DOE Joint Genome Institute"/>
            <person name="Min B."/>
            <person name="Riley R."/>
            <person name="Sierra-Patev S."/>
            <person name="Naranjo-Ortiz M."/>
            <person name="Looney B."/>
            <person name="Konkel Z."/>
            <person name="Slot J.C."/>
            <person name="Sakamoto Y."/>
            <person name="Steenwyk J.L."/>
            <person name="Rokas A."/>
            <person name="Carro J."/>
            <person name="Camarero S."/>
            <person name="Ferreira P."/>
            <person name="Molpeceres G."/>
            <person name="Ruiz-Duenas F.J."/>
            <person name="Serrano A."/>
            <person name="Henrissat B."/>
            <person name="Drula E."/>
            <person name="Hughes K.W."/>
            <person name="Mata J.L."/>
            <person name="Ishikawa N.K."/>
            <person name="Vargas-Isla R."/>
            <person name="Ushijima S."/>
            <person name="Smith C.A."/>
            <person name="Ahrendt S."/>
            <person name="Andreopoulos W."/>
            <person name="He G."/>
            <person name="Labutti K."/>
            <person name="Lipzen A."/>
            <person name="Ng V."/>
            <person name="Sandor L."/>
            <person name="Barry K."/>
            <person name="Martinez A.T."/>
            <person name="Xiao Y."/>
            <person name="Gibbons J.G."/>
            <person name="Terashima K."/>
            <person name="Hibbett D.S."/>
            <person name="Grigoriev I.V."/>
        </authorList>
    </citation>
    <scope>NUCLEOTIDE SEQUENCE</scope>
    <source>
        <strain evidence="1">TFB10827</strain>
    </source>
</reference>